<dbReference type="Proteomes" id="UP001642360">
    <property type="component" value="Unassembled WGS sequence"/>
</dbReference>
<accession>A0ABC8V3N5</accession>
<organism evidence="1 2">
    <name type="scientific">Ilex paraguariensis</name>
    <name type="common">yerba mate</name>
    <dbReference type="NCBI Taxonomy" id="185542"/>
    <lineage>
        <taxon>Eukaryota</taxon>
        <taxon>Viridiplantae</taxon>
        <taxon>Streptophyta</taxon>
        <taxon>Embryophyta</taxon>
        <taxon>Tracheophyta</taxon>
        <taxon>Spermatophyta</taxon>
        <taxon>Magnoliopsida</taxon>
        <taxon>eudicotyledons</taxon>
        <taxon>Gunneridae</taxon>
        <taxon>Pentapetalae</taxon>
        <taxon>asterids</taxon>
        <taxon>campanulids</taxon>
        <taxon>Aquifoliales</taxon>
        <taxon>Aquifoliaceae</taxon>
        <taxon>Ilex</taxon>
    </lineage>
</organism>
<sequence>MNFALRLQTTLPPPIRIGPEFWSSMTQKLQKKNEANMFLFFKSPRNKRKICIINKADQIKKLTIFPKKKLGKYYIPSTKEDWRQKQKGLMQKDISDSGK</sequence>
<comment type="caution">
    <text evidence="1">The sequence shown here is derived from an EMBL/GenBank/DDBJ whole genome shotgun (WGS) entry which is preliminary data.</text>
</comment>
<reference evidence="1 2" key="1">
    <citation type="submission" date="2024-02" db="EMBL/GenBank/DDBJ databases">
        <authorList>
            <person name="Vignale AGUSTIN F."/>
            <person name="Sosa J E."/>
            <person name="Modenutti C."/>
        </authorList>
    </citation>
    <scope>NUCLEOTIDE SEQUENCE [LARGE SCALE GENOMIC DNA]</scope>
</reference>
<gene>
    <name evidence="1" type="ORF">ILEXP_LOCUS58557</name>
</gene>
<name>A0ABC8V3N5_9AQUA</name>
<dbReference type="AlphaFoldDB" id="A0ABC8V3N5"/>
<evidence type="ECO:0000313" key="2">
    <source>
        <dbReference type="Proteomes" id="UP001642360"/>
    </source>
</evidence>
<dbReference type="EMBL" id="CAUOFW020010213">
    <property type="protein sequence ID" value="CAK9187943.1"/>
    <property type="molecule type" value="Genomic_DNA"/>
</dbReference>
<protein>
    <submittedName>
        <fullName evidence="1">Uncharacterized protein</fullName>
    </submittedName>
</protein>
<evidence type="ECO:0000313" key="1">
    <source>
        <dbReference type="EMBL" id="CAK9187943.1"/>
    </source>
</evidence>
<keyword evidence="2" id="KW-1185">Reference proteome</keyword>
<proteinExistence type="predicted"/>